<feature type="signal peptide" evidence="1">
    <location>
        <begin position="1"/>
        <end position="23"/>
    </location>
</feature>
<comment type="caution">
    <text evidence="2">The sequence shown here is derived from an EMBL/GenBank/DDBJ whole genome shotgun (WGS) entry which is preliminary data.</text>
</comment>
<dbReference type="Gene3D" id="3.90.70.10">
    <property type="entry name" value="Cysteine proteinases"/>
    <property type="match status" value="1"/>
</dbReference>
<gene>
    <name evidence="2" type="ORF">F2Q70_00041702</name>
</gene>
<evidence type="ECO:0008006" key="3">
    <source>
        <dbReference type="Google" id="ProtNLM"/>
    </source>
</evidence>
<evidence type="ECO:0000256" key="1">
    <source>
        <dbReference type="SAM" id="SignalP"/>
    </source>
</evidence>
<protein>
    <recommendedName>
        <fullName evidence="3">Peptidase C1A papain C-terminal domain-containing protein</fullName>
    </recommendedName>
</protein>
<organism evidence="2">
    <name type="scientific">Brassica cretica</name>
    <name type="common">Mustard</name>
    <dbReference type="NCBI Taxonomy" id="69181"/>
    <lineage>
        <taxon>Eukaryota</taxon>
        <taxon>Viridiplantae</taxon>
        <taxon>Streptophyta</taxon>
        <taxon>Embryophyta</taxon>
        <taxon>Tracheophyta</taxon>
        <taxon>Spermatophyta</taxon>
        <taxon>Magnoliopsida</taxon>
        <taxon>eudicotyledons</taxon>
        <taxon>Gunneridae</taxon>
        <taxon>Pentapetalae</taxon>
        <taxon>rosids</taxon>
        <taxon>malvids</taxon>
        <taxon>Brassicales</taxon>
        <taxon>Brassicaceae</taxon>
        <taxon>Brassiceae</taxon>
        <taxon>Brassica</taxon>
    </lineage>
</organism>
<dbReference type="AlphaFoldDB" id="A0A8S9KAC4"/>
<dbReference type="InterPro" id="IPR038765">
    <property type="entry name" value="Papain-like_cys_pep_sf"/>
</dbReference>
<proteinExistence type="predicted"/>
<dbReference type="EMBL" id="QGKY02000190">
    <property type="protein sequence ID" value="KAF2591021.1"/>
    <property type="molecule type" value="Genomic_DNA"/>
</dbReference>
<reference evidence="2" key="1">
    <citation type="submission" date="2019-12" db="EMBL/GenBank/DDBJ databases">
        <title>Genome sequencing and annotation of Brassica cretica.</title>
        <authorList>
            <person name="Studholme D.J."/>
            <person name="Sarris P.F."/>
        </authorList>
    </citation>
    <scope>NUCLEOTIDE SEQUENCE</scope>
    <source>
        <strain evidence="2">PFS-102/07</strain>
        <tissue evidence="2">Leaf</tissue>
    </source>
</reference>
<dbReference type="SUPFAM" id="SSF54001">
    <property type="entry name" value="Cysteine proteinases"/>
    <property type="match status" value="1"/>
</dbReference>
<name>A0A8S9KAC4_BRACR</name>
<keyword evidence="1" id="KW-0732">Signal</keyword>
<sequence length="214" mass="24466">MLVLSRALLFIMIRHFCCHVAEAVHYSAKKHLSIQDFINNTPKHYLDEDGALIVDLSLAAKVLKGKDVLLERDCKLTESLYDAPLSDPDLERFIPADVKVHMMYANRYSDFDQDRSDVFNADLCKHLKGGCVAARITVYPSYNLLKGKEIYYPTNEEVHGLVPNGHVVLLTHYGFDAEDRLFYQFQESYGVETCDKGYAYVYADLVTHFVDMVL</sequence>
<evidence type="ECO:0000313" key="2">
    <source>
        <dbReference type="EMBL" id="KAF2591021.1"/>
    </source>
</evidence>
<feature type="chain" id="PRO_5035815063" description="Peptidase C1A papain C-terminal domain-containing protein" evidence="1">
    <location>
        <begin position="24"/>
        <end position="214"/>
    </location>
</feature>
<accession>A0A8S9KAC4</accession>